<proteinExistence type="predicted"/>
<keyword evidence="1" id="KW-0732">Signal</keyword>
<dbReference type="Proteomes" id="UP000298652">
    <property type="component" value="Chromosome 9"/>
</dbReference>
<evidence type="ECO:0000313" key="3">
    <source>
        <dbReference type="Proteomes" id="UP000298652"/>
    </source>
</evidence>
<evidence type="ECO:0000313" key="2">
    <source>
        <dbReference type="EMBL" id="TKV94290.1"/>
    </source>
</evidence>
<dbReference type="Gramene" id="TKV94290">
    <property type="protein sequence ID" value="TKV94290"/>
    <property type="gene ID" value="SEVIR_9G284333v2"/>
</dbReference>
<evidence type="ECO:0000256" key="1">
    <source>
        <dbReference type="SAM" id="SignalP"/>
    </source>
</evidence>
<keyword evidence="3" id="KW-1185">Reference proteome</keyword>
<accession>A0A4U6SZ06</accession>
<reference evidence="2" key="1">
    <citation type="submission" date="2019-03" db="EMBL/GenBank/DDBJ databases">
        <title>WGS assembly of Setaria viridis.</title>
        <authorList>
            <person name="Huang P."/>
            <person name="Jenkins J."/>
            <person name="Grimwood J."/>
            <person name="Barry K."/>
            <person name="Healey A."/>
            <person name="Mamidi S."/>
            <person name="Sreedasyam A."/>
            <person name="Shu S."/>
            <person name="Feldman M."/>
            <person name="Wu J."/>
            <person name="Yu Y."/>
            <person name="Chen C."/>
            <person name="Johnson J."/>
            <person name="Rokhsar D."/>
            <person name="Baxter I."/>
            <person name="Schmutz J."/>
            <person name="Brutnell T."/>
            <person name="Kellogg E."/>
        </authorList>
    </citation>
    <scope>NUCLEOTIDE SEQUENCE [LARGE SCALE GENOMIC DNA]</scope>
</reference>
<dbReference type="EMBL" id="CM016560">
    <property type="protein sequence ID" value="TKV94290.1"/>
    <property type="molecule type" value="Genomic_DNA"/>
</dbReference>
<feature type="signal peptide" evidence="1">
    <location>
        <begin position="1"/>
        <end position="20"/>
    </location>
</feature>
<dbReference type="AlphaFoldDB" id="A0A4U6SZ06"/>
<name>A0A4U6SZ06_SETVI</name>
<sequence length="65" mass="7222">MCSSIKMLCLIKFGISRVIACYSPCYSRGIGSLYILVVNSKINGSHDKFGDQAEMRMIIMMLLVA</sequence>
<protein>
    <submittedName>
        <fullName evidence="2">Uncharacterized protein</fullName>
    </submittedName>
</protein>
<organism evidence="2 3">
    <name type="scientific">Setaria viridis</name>
    <name type="common">Green bristlegrass</name>
    <name type="synonym">Setaria italica subsp. viridis</name>
    <dbReference type="NCBI Taxonomy" id="4556"/>
    <lineage>
        <taxon>Eukaryota</taxon>
        <taxon>Viridiplantae</taxon>
        <taxon>Streptophyta</taxon>
        <taxon>Embryophyta</taxon>
        <taxon>Tracheophyta</taxon>
        <taxon>Spermatophyta</taxon>
        <taxon>Magnoliopsida</taxon>
        <taxon>Liliopsida</taxon>
        <taxon>Poales</taxon>
        <taxon>Poaceae</taxon>
        <taxon>PACMAD clade</taxon>
        <taxon>Panicoideae</taxon>
        <taxon>Panicodae</taxon>
        <taxon>Paniceae</taxon>
        <taxon>Cenchrinae</taxon>
        <taxon>Setaria</taxon>
    </lineage>
</organism>
<feature type="chain" id="PRO_5020460212" evidence="1">
    <location>
        <begin position="21"/>
        <end position="65"/>
    </location>
</feature>
<gene>
    <name evidence="2" type="ORF">SEVIR_9G284333v2</name>
</gene>